<proteinExistence type="predicted"/>
<dbReference type="EMBL" id="BMAV01020484">
    <property type="protein sequence ID" value="GFY73960.1"/>
    <property type="molecule type" value="Genomic_DNA"/>
</dbReference>
<evidence type="ECO:0000256" key="2">
    <source>
        <dbReference type="SAM" id="SignalP"/>
    </source>
</evidence>
<keyword evidence="4" id="KW-1185">Reference proteome</keyword>
<reference evidence="3" key="1">
    <citation type="submission" date="2020-08" db="EMBL/GenBank/DDBJ databases">
        <title>Multicomponent nature underlies the extraordinary mechanical properties of spider dragline silk.</title>
        <authorList>
            <person name="Kono N."/>
            <person name="Nakamura H."/>
            <person name="Mori M."/>
            <person name="Yoshida Y."/>
            <person name="Ohtoshi R."/>
            <person name="Malay A.D."/>
            <person name="Moran D.A.P."/>
            <person name="Tomita M."/>
            <person name="Numata K."/>
            <person name="Arakawa K."/>
        </authorList>
    </citation>
    <scope>NUCLEOTIDE SEQUENCE</scope>
</reference>
<feature type="region of interest" description="Disordered" evidence="1">
    <location>
        <begin position="39"/>
        <end position="58"/>
    </location>
</feature>
<evidence type="ECO:0000256" key="1">
    <source>
        <dbReference type="SAM" id="MobiDB-lite"/>
    </source>
</evidence>
<feature type="chain" id="PRO_5036463298" evidence="2">
    <location>
        <begin position="27"/>
        <end position="127"/>
    </location>
</feature>
<gene>
    <name evidence="3" type="primary">AVEN_74971_1</name>
    <name evidence="3" type="ORF">TNIN_258561</name>
</gene>
<organism evidence="3 4">
    <name type="scientific">Trichonephila inaurata madagascariensis</name>
    <dbReference type="NCBI Taxonomy" id="2747483"/>
    <lineage>
        <taxon>Eukaryota</taxon>
        <taxon>Metazoa</taxon>
        <taxon>Ecdysozoa</taxon>
        <taxon>Arthropoda</taxon>
        <taxon>Chelicerata</taxon>
        <taxon>Arachnida</taxon>
        <taxon>Araneae</taxon>
        <taxon>Araneomorphae</taxon>
        <taxon>Entelegynae</taxon>
        <taxon>Araneoidea</taxon>
        <taxon>Nephilidae</taxon>
        <taxon>Trichonephila</taxon>
        <taxon>Trichonephila inaurata</taxon>
    </lineage>
</organism>
<evidence type="ECO:0000313" key="4">
    <source>
        <dbReference type="Proteomes" id="UP000886998"/>
    </source>
</evidence>
<accession>A0A8X6YJ81</accession>
<evidence type="ECO:0000313" key="3">
    <source>
        <dbReference type="EMBL" id="GFY73960.1"/>
    </source>
</evidence>
<feature type="signal peptide" evidence="2">
    <location>
        <begin position="1"/>
        <end position="26"/>
    </location>
</feature>
<keyword evidence="2" id="KW-0732">Signal</keyword>
<dbReference type="AlphaFoldDB" id="A0A8X6YJ81"/>
<sequence>MSLESSQVCKLFILSLLITCFGTAFGDESRAIVDDTVSRQHHEAIQPETDSHEDYQTSDDGPLVLPVSYHHDNKILNDKPPSQKGGFKMATLKLEYVGTPFLIALWMLIAGLTKIGESFSHINVEGP</sequence>
<protein>
    <submittedName>
        <fullName evidence="3">Uncharacterized protein</fullName>
    </submittedName>
</protein>
<name>A0A8X6YJ81_9ARAC</name>
<comment type="caution">
    <text evidence="3">The sequence shown here is derived from an EMBL/GenBank/DDBJ whole genome shotgun (WGS) entry which is preliminary data.</text>
</comment>
<dbReference type="Proteomes" id="UP000886998">
    <property type="component" value="Unassembled WGS sequence"/>
</dbReference>
<feature type="compositionally biased region" description="Basic and acidic residues" evidence="1">
    <location>
        <begin position="39"/>
        <end position="55"/>
    </location>
</feature>
<dbReference type="OrthoDB" id="6427249at2759"/>